<sequence length="48" mass="5538">MLSRIWIVLPIHNVKTHKQLILSLSIALFFFCNPSILLPIDDLHVILT</sequence>
<feature type="transmembrane region" description="Helical" evidence="1">
    <location>
        <begin position="20"/>
        <end position="40"/>
    </location>
</feature>
<accession>A0A9Q0TWT0</accession>
<keyword evidence="1" id="KW-0472">Membrane</keyword>
<keyword evidence="1" id="KW-1133">Transmembrane helix</keyword>
<organism evidence="2 3">
    <name type="scientific">Salix purpurea</name>
    <name type="common">Purple osier willow</name>
    <dbReference type="NCBI Taxonomy" id="77065"/>
    <lineage>
        <taxon>Eukaryota</taxon>
        <taxon>Viridiplantae</taxon>
        <taxon>Streptophyta</taxon>
        <taxon>Embryophyta</taxon>
        <taxon>Tracheophyta</taxon>
        <taxon>Spermatophyta</taxon>
        <taxon>Magnoliopsida</taxon>
        <taxon>eudicotyledons</taxon>
        <taxon>Gunneridae</taxon>
        <taxon>Pentapetalae</taxon>
        <taxon>rosids</taxon>
        <taxon>fabids</taxon>
        <taxon>Malpighiales</taxon>
        <taxon>Salicaceae</taxon>
        <taxon>Saliceae</taxon>
        <taxon>Salix</taxon>
    </lineage>
</organism>
<evidence type="ECO:0000313" key="2">
    <source>
        <dbReference type="EMBL" id="KAJ6719273.1"/>
    </source>
</evidence>
<keyword evidence="3" id="KW-1185">Reference proteome</keyword>
<keyword evidence="1" id="KW-0812">Transmembrane</keyword>
<protein>
    <submittedName>
        <fullName evidence="2">Uncharacterized protein</fullName>
    </submittedName>
</protein>
<evidence type="ECO:0000256" key="1">
    <source>
        <dbReference type="SAM" id="Phobius"/>
    </source>
</evidence>
<reference evidence="2" key="1">
    <citation type="submission" date="2022-11" db="EMBL/GenBank/DDBJ databases">
        <authorList>
            <person name="Hyden B.L."/>
            <person name="Feng K."/>
            <person name="Yates T."/>
            <person name="Jawdy S."/>
            <person name="Smart L.B."/>
            <person name="Muchero W."/>
        </authorList>
    </citation>
    <scope>NUCLEOTIDE SEQUENCE</scope>
    <source>
        <tissue evidence="2">Shoot tip</tissue>
    </source>
</reference>
<gene>
    <name evidence="2" type="ORF">OIU79_007017</name>
</gene>
<evidence type="ECO:0000313" key="3">
    <source>
        <dbReference type="Proteomes" id="UP001151532"/>
    </source>
</evidence>
<comment type="caution">
    <text evidence="2">The sequence shown here is derived from an EMBL/GenBank/DDBJ whole genome shotgun (WGS) entry which is preliminary data.</text>
</comment>
<proteinExistence type="predicted"/>
<dbReference type="Proteomes" id="UP001151532">
    <property type="component" value="Chromosome 10"/>
</dbReference>
<dbReference type="AlphaFoldDB" id="A0A9Q0TWT0"/>
<dbReference type="EMBL" id="JAPFFK010000014">
    <property type="protein sequence ID" value="KAJ6719273.1"/>
    <property type="molecule type" value="Genomic_DNA"/>
</dbReference>
<name>A0A9Q0TWT0_SALPP</name>
<reference evidence="2" key="2">
    <citation type="journal article" date="2023" name="Int. J. Mol. Sci.">
        <title>De Novo Assembly and Annotation of 11 Diverse Shrub Willow (Salix) Genomes Reveals Novel Gene Organization in Sex-Linked Regions.</title>
        <authorList>
            <person name="Hyden B."/>
            <person name="Feng K."/>
            <person name="Yates T.B."/>
            <person name="Jawdy S."/>
            <person name="Cereghino C."/>
            <person name="Smart L.B."/>
            <person name="Muchero W."/>
        </authorList>
    </citation>
    <scope>NUCLEOTIDE SEQUENCE</scope>
    <source>
        <tissue evidence="2">Shoot tip</tissue>
    </source>
</reference>